<keyword evidence="3 6" id="KW-0464">Manganese</keyword>
<dbReference type="HAMAP" id="MF_01876">
    <property type="entry name" value="PsiMP_glycosidase"/>
    <property type="match status" value="1"/>
</dbReference>
<dbReference type="GO" id="GO:0016798">
    <property type="term" value="F:hydrolase activity, acting on glycosyl bonds"/>
    <property type="evidence" value="ECO:0007669"/>
    <property type="project" value="UniProtKB-KW"/>
</dbReference>
<feature type="binding site" evidence="6">
    <location>
        <position position="113"/>
    </location>
    <ligand>
        <name>substrate</name>
    </ligand>
</feature>
<evidence type="ECO:0000256" key="2">
    <source>
        <dbReference type="ARBA" id="ARBA00022801"/>
    </source>
</evidence>
<keyword evidence="5 6" id="KW-0326">Glycosidase</keyword>
<dbReference type="Gene3D" id="3.40.1790.10">
    <property type="entry name" value="Indigoidine synthase domain"/>
    <property type="match status" value="1"/>
</dbReference>
<comment type="catalytic activity">
    <reaction evidence="6">
        <text>D-ribose 5-phosphate + uracil = psi-UMP + H2O</text>
        <dbReference type="Rhea" id="RHEA:18337"/>
        <dbReference type="ChEBI" id="CHEBI:15377"/>
        <dbReference type="ChEBI" id="CHEBI:17568"/>
        <dbReference type="ChEBI" id="CHEBI:58380"/>
        <dbReference type="ChEBI" id="CHEBI:78346"/>
        <dbReference type="EC" id="4.2.1.70"/>
    </reaction>
</comment>
<comment type="similarity">
    <text evidence="6">Belongs to the pseudouridine-5'-phosphate glycosidase family.</text>
</comment>
<keyword evidence="1 6" id="KW-0479">Metal-binding</keyword>
<dbReference type="InterPro" id="IPR022830">
    <property type="entry name" value="Indigdn_synthA-like"/>
</dbReference>
<dbReference type="Pfam" id="PF04227">
    <property type="entry name" value="Indigoidine_A"/>
    <property type="match status" value="1"/>
</dbReference>
<comment type="function">
    <text evidence="6">Catalyzes the reversible cleavage of pseudouridine 5'-phosphate (PsiMP) to ribose 5-phosphate and uracil. Functions biologically in the cleavage direction, as part of a pseudouridine degradation pathway.</text>
</comment>
<dbReference type="EMBL" id="WTFF01000017">
    <property type="protein sequence ID" value="MBW5481264.1"/>
    <property type="molecule type" value="Genomic_DNA"/>
</dbReference>
<keyword evidence="2 6" id="KW-0378">Hydrolase</keyword>
<protein>
    <recommendedName>
        <fullName evidence="6">Pseudouridine-5'-phosphate glycosidase</fullName>
        <shortName evidence="6">PsiMP glycosidase</shortName>
        <ecNumber evidence="6">4.2.1.70</ecNumber>
    </recommendedName>
</protein>
<evidence type="ECO:0000313" key="8">
    <source>
        <dbReference type="Proteomes" id="UP000812013"/>
    </source>
</evidence>
<dbReference type="SUPFAM" id="SSF110581">
    <property type="entry name" value="Indigoidine synthase A-like"/>
    <property type="match status" value="1"/>
</dbReference>
<feature type="binding site" evidence="6">
    <location>
        <position position="93"/>
    </location>
    <ligand>
        <name>substrate</name>
    </ligand>
</feature>
<evidence type="ECO:0000256" key="6">
    <source>
        <dbReference type="HAMAP-Rule" id="MF_01876"/>
    </source>
</evidence>
<dbReference type="InterPro" id="IPR007342">
    <property type="entry name" value="PsuG"/>
</dbReference>
<evidence type="ECO:0000256" key="1">
    <source>
        <dbReference type="ARBA" id="ARBA00022723"/>
    </source>
</evidence>
<comment type="caution">
    <text evidence="7">The sequence shown here is derived from an EMBL/GenBank/DDBJ whole genome shotgun (WGS) entry which is preliminary data.</text>
</comment>
<comment type="subunit">
    <text evidence="6">Homotrimer.</text>
</comment>
<gene>
    <name evidence="6" type="primary">psuG</name>
    <name evidence="7" type="ORF">GPJ59_05055</name>
</gene>
<feature type="active site" description="Nucleophile" evidence="6">
    <location>
        <position position="166"/>
    </location>
</feature>
<accession>A0ABS6Z0J2</accession>
<keyword evidence="4 6" id="KW-0456">Lyase</keyword>
<dbReference type="PANTHER" id="PTHR42909">
    <property type="entry name" value="ZGC:136858"/>
    <property type="match status" value="1"/>
</dbReference>
<sequence length="315" mass="32584">MSPAMSSVSVPITYTEEVREALHEGRAVVALESNVITHGLPYPDNAATARKVEDAVRAGGAVPATICIDGGAIRVGMTEADVERFASLPGIPKVSSRDMPVVLARGGPGATTVASSVVAAELAGIRWFSSAGIGGVHRGAQETFDVSSDLIQFTRSRLAVVCAGAKMILDLGLTLEYLETHCVPVVAYRSDDFPAFYCRTSGHRAPHRIDDETALARAVEAHRALGSPTSFLITTPVREEDAVDSAEVDAAIREAVTAAARDGVSGQGLTKYLMRAVDAATDGRSAKANMAVLATCAEAAGRLAAAHSTIGGAAA</sequence>
<reference evidence="7 8" key="1">
    <citation type="submission" date="2019-12" db="EMBL/GenBank/DDBJ databases">
        <title>Genome sequence of Streptomyces bambusae.</title>
        <authorList>
            <person name="Bansal K."/>
            <person name="Choksket S."/>
            <person name="Korpole S."/>
            <person name="Patil P.B."/>
        </authorList>
    </citation>
    <scope>NUCLEOTIDE SEQUENCE [LARGE SCALE GENOMIC DNA]</scope>
    <source>
        <strain evidence="7 8">SK60</strain>
    </source>
</reference>
<evidence type="ECO:0000313" key="7">
    <source>
        <dbReference type="EMBL" id="MBW5481264.1"/>
    </source>
</evidence>
<evidence type="ECO:0000256" key="3">
    <source>
        <dbReference type="ARBA" id="ARBA00023211"/>
    </source>
</evidence>
<evidence type="ECO:0000256" key="5">
    <source>
        <dbReference type="ARBA" id="ARBA00023295"/>
    </source>
</evidence>
<name>A0ABS6Z0J2_9ACTN</name>
<dbReference type="Proteomes" id="UP000812013">
    <property type="component" value="Unassembled WGS sequence"/>
</dbReference>
<comment type="cofactor">
    <cofactor evidence="6">
        <name>Mn(2+)</name>
        <dbReference type="ChEBI" id="CHEBI:29035"/>
    </cofactor>
    <text evidence="6">Binds 1 Mn(2+) ion per subunit.</text>
</comment>
<feature type="binding site" evidence="6">
    <location>
        <position position="145"/>
    </location>
    <ligand>
        <name>Mn(2+)</name>
        <dbReference type="ChEBI" id="CHEBI:29035"/>
    </ligand>
</feature>
<dbReference type="PANTHER" id="PTHR42909:SF1">
    <property type="entry name" value="CARBOHYDRATE KINASE PFKB DOMAIN-CONTAINING PROTEIN"/>
    <property type="match status" value="1"/>
</dbReference>
<organism evidence="7 8">
    <name type="scientific">Streptomyces bambusae</name>
    <dbReference type="NCBI Taxonomy" id="1550616"/>
    <lineage>
        <taxon>Bacteria</taxon>
        <taxon>Bacillati</taxon>
        <taxon>Actinomycetota</taxon>
        <taxon>Actinomycetes</taxon>
        <taxon>Kitasatosporales</taxon>
        <taxon>Streptomycetaceae</taxon>
        <taxon>Streptomyces</taxon>
    </lineage>
</organism>
<evidence type="ECO:0000256" key="4">
    <source>
        <dbReference type="ARBA" id="ARBA00023239"/>
    </source>
</evidence>
<dbReference type="EC" id="4.2.1.70" evidence="6"/>
<feature type="binding site" evidence="6">
    <location>
        <begin position="147"/>
        <end position="149"/>
    </location>
    <ligand>
        <name>substrate</name>
    </ligand>
</feature>
<proteinExistence type="inferred from homology"/>
<feature type="active site" description="Proton donor" evidence="6">
    <location>
        <position position="32"/>
    </location>
</feature>
<keyword evidence="8" id="KW-1185">Reference proteome</keyword>